<proteinExistence type="predicted"/>
<reference evidence="2 3" key="1">
    <citation type="journal article" date="2014" name="Int. J. Syst. Evol. Microbiol.">
        <title>Complete genome sequence of Corynebacterium casei LMG S-19264T (=DSM 44701T), isolated from a smear-ripened cheese.</title>
        <authorList>
            <consortium name="US DOE Joint Genome Institute (JGI-PGF)"/>
            <person name="Walter F."/>
            <person name="Albersmeier A."/>
            <person name="Kalinowski J."/>
            <person name="Ruckert C."/>
        </authorList>
    </citation>
    <scope>NUCLEOTIDE SEQUENCE [LARGE SCALE GENOMIC DNA]</scope>
    <source>
        <strain evidence="2 3">CGMCC 1.12925</strain>
    </source>
</reference>
<evidence type="ECO:0000259" key="1">
    <source>
        <dbReference type="Pfam" id="PF12728"/>
    </source>
</evidence>
<name>A0A917E8T9_9FLAO</name>
<protein>
    <recommendedName>
        <fullName evidence="1">Helix-turn-helix domain-containing protein</fullName>
    </recommendedName>
</protein>
<dbReference type="InterPro" id="IPR009061">
    <property type="entry name" value="DNA-bd_dom_put_sf"/>
</dbReference>
<dbReference type="SUPFAM" id="SSF46955">
    <property type="entry name" value="Putative DNA-binding domain"/>
    <property type="match status" value="1"/>
</dbReference>
<feature type="domain" description="Helix-turn-helix" evidence="1">
    <location>
        <begin position="37"/>
        <end position="80"/>
    </location>
</feature>
<organism evidence="2 3">
    <name type="scientific">Psychroflexus salis</name>
    <dbReference type="NCBI Taxonomy" id="1526574"/>
    <lineage>
        <taxon>Bacteria</taxon>
        <taxon>Pseudomonadati</taxon>
        <taxon>Bacteroidota</taxon>
        <taxon>Flavobacteriia</taxon>
        <taxon>Flavobacteriales</taxon>
        <taxon>Flavobacteriaceae</taxon>
        <taxon>Psychroflexus</taxon>
    </lineage>
</organism>
<evidence type="ECO:0000313" key="3">
    <source>
        <dbReference type="Proteomes" id="UP000599688"/>
    </source>
</evidence>
<comment type="caution">
    <text evidence="2">The sequence shown here is derived from an EMBL/GenBank/DDBJ whole genome shotgun (WGS) entry which is preliminary data.</text>
</comment>
<dbReference type="EMBL" id="BMGL01000006">
    <property type="protein sequence ID" value="GGE12010.1"/>
    <property type="molecule type" value="Genomic_DNA"/>
</dbReference>
<gene>
    <name evidence="2" type="ORF">GCM10010831_11810</name>
</gene>
<dbReference type="Gene3D" id="1.10.1660.10">
    <property type="match status" value="1"/>
</dbReference>
<accession>A0A917E8T9</accession>
<dbReference type="Proteomes" id="UP000599688">
    <property type="component" value="Unassembled WGS sequence"/>
</dbReference>
<sequence length="88" mass="10072">MNLEIQIPESLTNDIKALKEKLANIELNLQPKQAPQYYTRKEVAKMFNVDLSTIHNWTVKGVLTAYQIGGRVLYKANDIENAIVELKK</sequence>
<evidence type="ECO:0000313" key="2">
    <source>
        <dbReference type="EMBL" id="GGE12010.1"/>
    </source>
</evidence>
<dbReference type="Pfam" id="PF12728">
    <property type="entry name" value="HTH_17"/>
    <property type="match status" value="1"/>
</dbReference>
<dbReference type="AlphaFoldDB" id="A0A917E8T9"/>
<keyword evidence="3" id="KW-1185">Reference proteome</keyword>
<dbReference type="RefSeq" id="WP_188405892.1">
    <property type="nucleotide sequence ID" value="NZ_BMGL01000006.1"/>
</dbReference>
<dbReference type="InterPro" id="IPR041657">
    <property type="entry name" value="HTH_17"/>
</dbReference>